<accession>A0A1N6F1P3</accession>
<dbReference type="AlphaFoldDB" id="A0A1N6F1P3"/>
<dbReference type="EMBL" id="FSRG01000004">
    <property type="protein sequence ID" value="SIN89228.1"/>
    <property type="molecule type" value="Genomic_DNA"/>
</dbReference>
<gene>
    <name evidence="1" type="ORF">SAMN02745161_1046</name>
</gene>
<reference evidence="2" key="1">
    <citation type="submission" date="2016-11" db="EMBL/GenBank/DDBJ databases">
        <authorList>
            <person name="Varghese N."/>
            <person name="Submissions S."/>
        </authorList>
    </citation>
    <scope>NUCLEOTIDE SEQUENCE [LARGE SCALE GENOMIC DNA]</scope>
    <source>
        <strain evidence="2">DSM 17456</strain>
    </source>
</reference>
<dbReference type="Gene3D" id="1.25.40.10">
    <property type="entry name" value="Tetratricopeptide repeat domain"/>
    <property type="match status" value="1"/>
</dbReference>
<protein>
    <submittedName>
        <fullName evidence="1">Uncharacterized protein</fullName>
    </submittedName>
</protein>
<name>A0A1N6F1P3_9BACT</name>
<organism evidence="1 2">
    <name type="scientific">Halodesulfovibrio marinisediminis DSM 17456</name>
    <dbReference type="NCBI Taxonomy" id="1121457"/>
    <lineage>
        <taxon>Bacteria</taxon>
        <taxon>Pseudomonadati</taxon>
        <taxon>Thermodesulfobacteriota</taxon>
        <taxon>Desulfovibrionia</taxon>
        <taxon>Desulfovibrionales</taxon>
        <taxon>Desulfovibrionaceae</taxon>
        <taxon>Halodesulfovibrio</taxon>
    </lineage>
</organism>
<dbReference type="InterPro" id="IPR011990">
    <property type="entry name" value="TPR-like_helical_dom_sf"/>
</dbReference>
<evidence type="ECO:0000313" key="2">
    <source>
        <dbReference type="Proteomes" id="UP000184694"/>
    </source>
</evidence>
<sequence length="215" mass="24148">MKDDSKAAKEHIARAKAYFQRHDVLRATASIIASLRLVLAGKVTGIDRITVDSALKEVLHNMNRVTEVKKMFPRGIMYIKGHEKLVHDSLVKLFLALKKAQESESYSEQLKRKLTLDKALNRGRRYLSGGNLQDATEAFEEAKSLYVDEHSMFRMIGEWCLACKQPKMAIKYLKKAVAVDPDTRKAKRILLDAVTATGDKVGAAKLKAQLQGDYS</sequence>
<dbReference type="Proteomes" id="UP000184694">
    <property type="component" value="Unassembled WGS sequence"/>
</dbReference>
<keyword evidence="2" id="KW-1185">Reference proteome</keyword>
<dbReference type="RefSeq" id="WP_074215901.1">
    <property type="nucleotide sequence ID" value="NZ_FSRG01000004.1"/>
</dbReference>
<dbReference type="OrthoDB" id="5448387at2"/>
<proteinExistence type="predicted"/>
<dbReference type="SUPFAM" id="SSF48452">
    <property type="entry name" value="TPR-like"/>
    <property type="match status" value="1"/>
</dbReference>
<evidence type="ECO:0000313" key="1">
    <source>
        <dbReference type="EMBL" id="SIN89228.1"/>
    </source>
</evidence>
<dbReference type="STRING" id="1121457.SAMN02745161_1046"/>